<evidence type="ECO:0000313" key="1">
    <source>
        <dbReference type="EMBL" id="GBP71480.1"/>
    </source>
</evidence>
<comment type="caution">
    <text evidence="1">The sequence shown here is derived from an EMBL/GenBank/DDBJ whole genome shotgun (WGS) entry which is preliminary data.</text>
</comment>
<gene>
    <name evidence="1" type="ORF">EVAR_103365_1</name>
</gene>
<dbReference type="AlphaFoldDB" id="A0A4C1Y7M8"/>
<proteinExistence type="predicted"/>
<name>A0A4C1Y7M8_EUMVA</name>
<protein>
    <submittedName>
        <fullName evidence="1">Uncharacterized protein</fullName>
    </submittedName>
</protein>
<sequence>MLFLFWGDSIYLLICNGISDGGRSGLIEKGVADGGGHHDVGNCRQVNGPARPVQHHALTAYTREVTGSAVEIRSLTKAGHEAVVLKLRARLSPAPPATSIRRGAISSALTPSQTGIINALRKNRRRRRAARRLEPDFTILPQHGQKPNASNRQPIHHFQLNKKRPTHSTGPRRCVRTFNLVEYVFSANGTSYYEVSLECFVELISLYSECGRASGGAISPAATARALQSLGSFLRR</sequence>
<evidence type="ECO:0000313" key="2">
    <source>
        <dbReference type="Proteomes" id="UP000299102"/>
    </source>
</evidence>
<accession>A0A4C1Y7M8</accession>
<keyword evidence="2" id="KW-1185">Reference proteome</keyword>
<dbReference type="Proteomes" id="UP000299102">
    <property type="component" value="Unassembled WGS sequence"/>
</dbReference>
<organism evidence="1 2">
    <name type="scientific">Eumeta variegata</name>
    <name type="common">Bagworm moth</name>
    <name type="synonym">Eumeta japonica</name>
    <dbReference type="NCBI Taxonomy" id="151549"/>
    <lineage>
        <taxon>Eukaryota</taxon>
        <taxon>Metazoa</taxon>
        <taxon>Ecdysozoa</taxon>
        <taxon>Arthropoda</taxon>
        <taxon>Hexapoda</taxon>
        <taxon>Insecta</taxon>
        <taxon>Pterygota</taxon>
        <taxon>Neoptera</taxon>
        <taxon>Endopterygota</taxon>
        <taxon>Lepidoptera</taxon>
        <taxon>Glossata</taxon>
        <taxon>Ditrysia</taxon>
        <taxon>Tineoidea</taxon>
        <taxon>Psychidae</taxon>
        <taxon>Oiketicinae</taxon>
        <taxon>Eumeta</taxon>
    </lineage>
</organism>
<reference evidence="1 2" key="1">
    <citation type="journal article" date="2019" name="Commun. Biol.">
        <title>The bagworm genome reveals a unique fibroin gene that provides high tensile strength.</title>
        <authorList>
            <person name="Kono N."/>
            <person name="Nakamura H."/>
            <person name="Ohtoshi R."/>
            <person name="Tomita M."/>
            <person name="Numata K."/>
            <person name="Arakawa K."/>
        </authorList>
    </citation>
    <scope>NUCLEOTIDE SEQUENCE [LARGE SCALE GENOMIC DNA]</scope>
</reference>
<dbReference type="EMBL" id="BGZK01001110">
    <property type="protein sequence ID" value="GBP71480.1"/>
    <property type="molecule type" value="Genomic_DNA"/>
</dbReference>